<evidence type="ECO:0000256" key="3">
    <source>
        <dbReference type="PROSITE-ProRule" id="PRU00169"/>
    </source>
</evidence>
<protein>
    <recommendedName>
        <fullName evidence="1">Stage 0 sporulation protein A homolog</fullName>
    </recommendedName>
</protein>
<dbReference type="Proteomes" id="UP000250003">
    <property type="component" value="Chromosome"/>
</dbReference>
<dbReference type="SMART" id="SM00448">
    <property type="entry name" value="REC"/>
    <property type="match status" value="1"/>
</dbReference>
<dbReference type="OrthoDB" id="9802383at2"/>
<evidence type="ECO:0000256" key="1">
    <source>
        <dbReference type="ARBA" id="ARBA00018672"/>
    </source>
</evidence>
<dbReference type="Gene3D" id="2.40.50.1020">
    <property type="entry name" value="LytTr DNA-binding domain"/>
    <property type="match status" value="1"/>
</dbReference>
<keyword evidence="3" id="KW-0597">Phosphoprotein</keyword>
<evidence type="ECO:0000259" key="4">
    <source>
        <dbReference type="PROSITE" id="PS50110"/>
    </source>
</evidence>
<dbReference type="SUPFAM" id="SSF52172">
    <property type="entry name" value="CheY-like"/>
    <property type="match status" value="1"/>
</dbReference>
<evidence type="ECO:0000313" key="7">
    <source>
        <dbReference type="Proteomes" id="UP000250003"/>
    </source>
</evidence>
<dbReference type="RefSeq" id="WP_111919005.1">
    <property type="nucleotide sequence ID" value="NZ_CAUWHR010000001.1"/>
</dbReference>
<dbReference type="Pfam" id="PF04397">
    <property type="entry name" value="LytTR"/>
    <property type="match status" value="1"/>
</dbReference>
<evidence type="ECO:0000313" key="6">
    <source>
        <dbReference type="EMBL" id="AWY97659.1"/>
    </source>
</evidence>
<dbReference type="Gene3D" id="3.40.50.2300">
    <property type="match status" value="1"/>
</dbReference>
<feature type="domain" description="Response regulatory" evidence="4">
    <location>
        <begin position="3"/>
        <end position="119"/>
    </location>
</feature>
<accession>A0A2Z4UA46</accession>
<name>A0A2Z4UA46_9FIRM</name>
<sequence length="232" mass="27586">MVRIGICDDEKAVVYQLKEILENILQDINTEYEIFCYFSASDLLKNIANLNLIFLDIEMPEIDGISAGKEIHSLYADCKIVMATSRVERFKETFKFGAFRFVTKPFDREEIKEALESYEQQLIGREKISVYKDRVEYSIVQSKILYAEAYNGYTEFSIGNQRYRKECSLNVLEKVLDSRCFYRINKQYCVNLFYIQEYNKGKIKFASVESRVSRRKQKDFEKLYNEFQIVYR</sequence>
<comment type="function">
    <text evidence="2">May play the central regulatory role in sporulation. It may be an element of the effector pathway responsible for the activation of sporulation genes in response to nutritional stress. Spo0A may act in concert with spo0H (a sigma factor) to control the expression of some genes that are critical to the sporulation process.</text>
</comment>
<gene>
    <name evidence="6" type="ORF">DQQ01_05325</name>
</gene>
<dbReference type="InterPro" id="IPR001789">
    <property type="entry name" value="Sig_transdc_resp-reg_receiver"/>
</dbReference>
<evidence type="ECO:0000256" key="2">
    <source>
        <dbReference type="ARBA" id="ARBA00024867"/>
    </source>
</evidence>
<dbReference type="PROSITE" id="PS50110">
    <property type="entry name" value="RESPONSE_REGULATORY"/>
    <property type="match status" value="1"/>
</dbReference>
<evidence type="ECO:0000259" key="5">
    <source>
        <dbReference type="PROSITE" id="PS50930"/>
    </source>
</evidence>
<dbReference type="Pfam" id="PF00072">
    <property type="entry name" value="Response_reg"/>
    <property type="match status" value="1"/>
</dbReference>
<dbReference type="GO" id="GO:0003677">
    <property type="term" value="F:DNA binding"/>
    <property type="evidence" value="ECO:0007669"/>
    <property type="project" value="InterPro"/>
</dbReference>
<dbReference type="PANTHER" id="PTHR37299:SF1">
    <property type="entry name" value="STAGE 0 SPORULATION PROTEIN A HOMOLOG"/>
    <property type="match status" value="1"/>
</dbReference>
<dbReference type="EMBL" id="CP030280">
    <property type="protein sequence ID" value="AWY97659.1"/>
    <property type="molecule type" value="Genomic_DNA"/>
</dbReference>
<dbReference type="PROSITE" id="PS50930">
    <property type="entry name" value="HTH_LYTTR"/>
    <property type="match status" value="1"/>
</dbReference>
<dbReference type="KEGG" id="blau:DQQ01_05325"/>
<proteinExistence type="predicted"/>
<dbReference type="InterPro" id="IPR011006">
    <property type="entry name" value="CheY-like_superfamily"/>
</dbReference>
<dbReference type="AlphaFoldDB" id="A0A2Z4UA46"/>
<feature type="modified residue" description="4-aspartylphosphate" evidence="3">
    <location>
        <position position="56"/>
    </location>
</feature>
<dbReference type="PANTHER" id="PTHR37299">
    <property type="entry name" value="TRANSCRIPTIONAL REGULATOR-RELATED"/>
    <property type="match status" value="1"/>
</dbReference>
<dbReference type="InterPro" id="IPR046947">
    <property type="entry name" value="LytR-like"/>
</dbReference>
<organism evidence="6 7">
    <name type="scientific">Blautia argi</name>
    <dbReference type="NCBI Taxonomy" id="1912897"/>
    <lineage>
        <taxon>Bacteria</taxon>
        <taxon>Bacillati</taxon>
        <taxon>Bacillota</taxon>
        <taxon>Clostridia</taxon>
        <taxon>Lachnospirales</taxon>
        <taxon>Lachnospiraceae</taxon>
        <taxon>Blautia</taxon>
    </lineage>
</organism>
<dbReference type="InterPro" id="IPR007492">
    <property type="entry name" value="LytTR_DNA-bd_dom"/>
</dbReference>
<feature type="domain" description="HTH LytTR-type" evidence="5">
    <location>
        <begin position="128"/>
        <end position="226"/>
    </location>
</feature>
<dbReference type="SMART" id="SM00850">
    <property type="entry name" value="LytTR"/>
    <property type="match status" value="1"/>
</dbReference>
<keyword evidence="7" id="KW-1185">Reference proteome</keyword>
<dbReference type="GO" id="GO:0000156">
    <property type="term" value="F:phosphorelay response regulator activity"/>
    <property type="evidence" value="ECO:0007669"/>
    <property type="project" value="InterPro"/>
</dbReference>
<reference evidence="7" key="1">
    <citation type="submission" date="2018-06" db="EMBL/GenBank/DDBJ databases">
        <title>Description of Blautia argi sp. nov., a new anaerobic isolated from dog feces.</title>
        <authorList>
            <person name="Chang Y.-H."/>
            <person name="Paek J."/>
            <person name="Shin Y."/>
        </authorList>
    </citation>
    <scope>NUCLEOTIDE SEQUENCE [LARGE SCALE GENOMIC DNA]</scope>
    <source>
        <strain evidence="7">KCTC 15426</strain>
    </source>
</reference>